<keyword evidence="1" id="KW-0472">Membrane</keyword>
<evidence type="ECO:0008006" key="4">
    <source>
        <dbReference type="Google" id="ProtNLM"/>
    </source>
</evidence>
<protein>
    <recommendedName>
        <fullName evidence="4">Multidrug ABC transporter ATPase</fullName>
    </recommendedName>
</protein>
<dbReference type="OrthoDB" id="4990996at2"/>
<evidence type="ECO:0000313" key="2">
    <source>
        <dbReference type="EMBL" id="PJJ73008.1"/>
    </source>
</evidence>
<feature type="transmembrane region" description="Helical" evidence="1">
    <location>
        <begin position="15"/>
        <end position="39"/>
    </location>
</feature>
<evidence type="ECO:0000256" key="1">
    <source>
        <dbReference type="SAM" id="Phobius"/>
    </source>
</evidence>
<feature type="transmembrane region" description="Helical" evidence="1">
    <location>
        <begin position="51"/>
        <end position="76"/>
    </location>
</feature>
<evidence type="ECO:0000313" key="3">
    <source>
        <dbReference type="Proteomes" id="UP000228758"/>
    </source>
</evidence>
<dbReference type="Proteomes" id="UP000228758">
    <property type="component" value="Unassembled WGS sequence"/>
</dbReference>
<dbReference type="EMBL" id="PGFF01000001">
    <property type="protein sequence ID" value="PJJ73008.1"/>
    <property type="molecule type" value="Genomic_DNA"/>
</dbReference>
<reference evidence="2 3" key="1">
    <citation type="submission" date="2017-11" db="EMBL/GenBank/DDBJ databases">
        <title>Genomic Encyclopedia of Archaeal and Bacterial Type Strains, Phase II (KMG-II): From Individual Species to Whole Genera.</title>
        <authorList>
            <person name="Goeker M."/>
        </authorList>
    </citation>
    <scope>NUCLEOTIDE SEQUENCE [LARGE SCALE GENOMIC DNA]</scope>
    <source>
        <strain evidence="2 3">DSM 27393</strain>
    </source>
</reference>
<dbReference type="AlphaFoldDB" id="A0A2M9CMB0"/>
<organism evidence="2 3">
    <name type="scientific">Diaminobutyricimonas aerilata</name>
    <dbReference type="NCBI Taxonomy" id="1162967"/>
    <lineage>
        <taxon>Bacteria</taxon>
        <taxon>Bacillati</taxon>
        <taxon>Actinomycetota</taxon>
        <taxon>Actinomycetes</taxon>
        <taxon>Micrococcales</taxon>
        <taxon>Microbacteriaceae</taxon>
        <taxon>Diaminobutyricimonas</taxon>
    </lineage>
</organism>
<keyword evidence="1" id="KW-1133">Transmembrane helix</keyword>
<proteinExistence type="predicted"/>
<accession>A0A2M9CMB0</accession>
<keyword evidence="1" id="KW-0812">Transmembrane</keyword>
<gene>
    <name evidence="2" type="ORF">CLV46_2588</name>
</gene>
<sequence length="90" mass="9534">MSTPSPVTAHRAERVLAYMIAAIVALSLICFIAIIVATAAGMQQTLLSGGIWSIIAVLPMIGLPFAFVLIIVLLLVSLTRRSRAAKDARS</sequence>
<comment type="caution">
    <text evidence="2">The sequence shown here is derived from an EMBL/GenBank/DDBJ whole genome shotgun (WGS) entry which is preliminary data.</text>
</comment>
<dbReference type="RefSeq" id="WP_157802327.1">
    <property type="nucleotide sequence ID" value="NZ_PGFF01000001.1"/>
</dbReference>
<name>A0A2M9CMB0_9MICO</name>
<keyword evidence="3" id="KW-1185">Reference proteome</keyword>